<protein>
    <submittedName>
        <fullName evidence="3">Uncharacterized protein</fullName>
    </submittedName>
</protein>
<accession>A0A5B7JH85</accession>
<keyword evidence="2" id="KW-0732">Signal</keyword>
<keyword evidence="4" id="KW-1185">Reference proteome</keyword>
<evidence type="ECO:0000313" key="4">
    <source>
        <dbReference type="Proteomes" id="UP000324222"/>
    </source>
</evidence>
<feature type="chain" id="PRO_5023012079" evidence="2">
    <location>
        <begin position="17"/>
        <end position="61"/>
    </location>
</feature>
<comment type="caution">
    <text evidence="3">The sequence shown here is derived from an EMBL/GenBank/DDBJ whole genome shotgun (WGS) entry which is preliminary data.</text>
</comment>
<sequence length="61" mass="6457">MVALVLVCFLLAESWGLGVCGSVGLWLGTTTDRHSLTHSRGREGGTEGMLESGEEGRPVIK</sequence>
<dbReference type="EMBL" id="VSRR010109927">
    <property type="protein sequence ID" value="MPC97431.1"/>
    <property type="molecule type" value="Genomic_DNA"/>
</dbReference>
<feature type="signal peptide" evidence="2">
    <location>
        <begin position="1"/>
        <end position="16"/>
    </location>
</feature>
<evidence type="ECO:0000256" key="1">
    <source>
        <dbReference type="SAM" id="MobiDB-lite"/>
    </source>
</evidence>
<proteinExistence type="predicted"/>
<dbReference type="Proteomes" id="UP000324222">
    <property type="component" value="Unassembled WGS sequence"/>
</dbReference>
<evidence type="ECO:0000313" key="3">
    <source>
        <dbReference type="EMBL" id="MPC97431.1"/>
    </source>
</evidence>
<organism evidence="3 4">
    <name type="scientific">Portunus trituberculatus</name>
    <name type="common">Swimming crab</name>
    <name type="synonym">Neptunus trituberculatus</name>
    <dbReference type="NCBI Taxonomy" id="210409"/>
    <lineage>
        <taxon>Eukaryota</taxon>
        <taxon>Metazoa</taxon>
        <taxon>Ecdysozoa</taxon>
        <taxon>Arthropoda</taxon>
        <taxon>Crustacea</taxon>
        <taxon>Multicrustacea</taxon>
        <taxon>Malacostraca</taxon>
        <taxon>Eumalacostraca</taxon>
        <taxon>Eucarida</taxon>
        <taxon>Decapoda</taxon>
        <taxon>Pleocyemata</taxon>
        <taxon>Brachyura</taxon>
        <taxon>Eubrachyura</taxon>
        <taxon>Portunoidea</taxon>
        <taxon>Portunidae</taxon>
        <taxon>Portuninae</taxon>
        <taxon>Portunus</taxon>
    </lineage>
</organism>
<evidence type="ECO:0000256" key="2">
    <source>
        <dbReference type="SAM" id="SignalP"/>
    </source>
</evidence>
<reference evidence="3 4" key="1">
    <citation type="submission" date="2019-05" db="EMBL/GenBank/DDBJ databases">
        <title>Another draft genome of Portunus trituberculatus and its Hox gene families provides insights of decapod evolution.</title>
        <authorList>
            <person name="Jeong J.-H."/>
            <person name="Song I."/>
            <person name="Kim S."/>
            <person name="Choi T."/>
            <person name="Kim D."/>
            <person name="Ryu S."/>
            <person name="Kim W."/>
        </authorList>
    </citation>
    <scope>NUCLEOTIDE SEQUENCE [LARGE SCALE GENOMIC DNA]</scope>
    <source>
        <tissue evidence="3">Muscle</tissue>
    </source>
</reference>
<dbReference type="AlphaFoldDB" id="A0A5B7JH85"/>
<feature type="compositionally biased region" description="Basic and acidic residues" evidence="1">
    <location>
        <begin position="34"/>
        <end position="45"/>
    </location>
</feature>
<feature type="region of interest" description="Disordered" evidence="1">
    <location>
        <begin position="34"/>
        <end position="61"/>
    </location>
</feature>
<gene>
    <name evidence="3" type="ORF">E2C01_092746</name>
</gene>
<name>A0A5B7JH85_PORTR</name>